<evidence type="ECO:0008006" key="3">
    <source>
        <dbReference type="Google" id="ProtNLM"/>
    </source>
</evidence>
<protein>
    <recommendedName>
        <fullName evidence="3">MmcQ/YjbR family DNA-binding protein</fullName>
    </recommendedName>
</protein>
<organism evidence="1 2">
    <name type="scientific">Termitidicoccus mucosus</name>
    <dbReference type="NCBI Taxonomy" id="1184151"/>
    <lineage>
        <taxon>Bacteria</taxon>
        <taxon>Pseudomonadati</taxon>
        <taxon>Verrucomicrobiota</taxon>
        <taxon>Opitutia</taxon>
        <taxon>Opitutales</taxon>
        <taxon>Opitutaceae</taxon>
        <taxon>Termitidicoccus</taxon>
    </lineage>
</organism>
<sequence length="135" mass="15578">MRDLPIGRIKKVHPYAWLWEPLENDPTFLLRPMFGGRAAYVAGRLTLYFTAQSDDWRGICVCTGREHHASLMNEFPELAPHSVLPKWLYLPENHNRFEPVAARLVELVRRRDPRIGVLPQAKRGKKAAPASRRGR</sequence>
<comment type="caution">
    <text evidence="1">The sequence shown here is derived from an EMBL/GenBank/DDBJ whole genome shotgun (WGS) entry which is preliminary data.</text>
</comment>
<dbReference type="RefSeq" id="WP_068769053.1">
    <property type="nucleotide sequence ID" value="NZ_CP109796.1"/>
</dbReference>
<dbReference type="EMBL" id="LRRQ01000039">
    <property type="protein sequence ID" value="OAM91155.1"/>
    <property type="molecule type" value="Genomic_DNA"/>
</dbReference>
<proteinExistence type="predicted"/>
<gene>
    <name evidence="1" type="ORF">AW736_04565</name>
</gene>
<dbReference type="AlphaFoldDB" id="A0A178IPI0"/>
<name>A0A178IPI0_9BACT</name>
<accession>A0A178IPI0</accession>
<dbReference type="Proteomes" id="UP000078486">
    <property type="component" value="Unassembled WGS sequence"/>
</dbReference>
<reference evidence="1 2" key="1">
    <citation type="submission" date="2016-01" db="EMBL/GenBank/DDBJ databases">
        <title>High potential of lignocellulose degradation of a new Verrucomicrobia species.</title>
        <authorList>
            <person name="Wang Y."/>
            <person name="Shi Y."/>
            <person name="Qiu Z."/>
            <person name="Liu S."/>
            <person name="Yang H."/>
        </authorList>
    </citation>
    <scope>NUCLEOTIDE SEQUENCE [LARGE SCALE GENOMIC DNA]</scope>
    <source>
        <strain evidence="1 2">TSB47</strain>
    </source>
</reference>
<evidence type="ECO:0000313" key="2">
    <source>
        <dbReference type="Proteomes" id="UP000078486"/>
    </source>
</evidence>
<keyword evidence="2" id="KW-1185">Reference proteome</keyword>
<dbReference type="OrthoDB" id="121807at2"/>
<evidence type="ECO:0000313" key="1">
    <source>
        <dbReference type="EMBL" id="OAM91155.1"/>
    </source>
</evidence>